<evidence type="ECO:0000313" key="1">
    <source>
        <dbReference type="EMBL" id="MBD2683719.1"/>
    </source>
</evidence>
<keyword evidence="2" id="KW-1185">Reference proteome</keyword>
<sequence>MIVDSGNDYIGALKANQSGLLKDFAQKIRSYWDVENKVHYVRDVTQGEDHSPIRTNGLVQIFAVARNLALNLYRSHDFKNMAQAQRFACFGLSTLKQLVRIK</sequence>
<name>A0ABR8IMB3_APHFL</name>
<organism evidence="1 2">
    <name type="scientific">Aphanizomenon flos-aquae FACHB-1249</name>
    <dbReference type="NCBI Taxonomy" id="2692889"/>
    <lineage>
        <taxon>Bacteria</taxon>
        <taxon>Bacillati</taxon>
        <taxon>Cyanobacteriota</taxon>
        <taxon>Cyanophyceae</taxon>
        <taxon>Nostocales</taxon>
        <taxon>Aphanizomenonaceae</taxon>
        <taxon>Aphanizomenon</taxon>
    </lineage>
</organism>
<proteinExistence type="predicted"/>
<gene>
    <name evidence="1" type="ORF">H6G43_00330</name>
</gene>
<evidence type="ECO:0000313" key="2">
    <source>
        <dbReference type="Proteomes" id="UP000660270"/>
    </source>
</evidence>
<dbReference type="RefSeq" id="WP_190384743.1">
    <property type="nucleotide sequence ID" value="NZ_JACJTM010000001.1"/>
</dbReference>
<accession>A0ABR8IMB3</accession>
<dbReference type="Proteomes" id="UP000660270">
    <property type="component" value="Unassembled WGS sequence"/>
</dbReference>
<comment type="caution">
    <text evidence="1">The sequence shown here is derived from an EMBL/GenBank/DDBJ whole genome shotgun (WGS) entry which is preliminary data.</text>
</comment>
<protein>
    <submittedName>
        <fullName evidence="1">Transposase</fullName>
    </submittedName>
</protein>
<reference evidence="1 2" key="1">
    <citation type="journal article" date="2020" name="ISME J.">
        <title>Comparative genomics reveals insights into cyanobacterial evolution and habitat adaptation.</title>
        <authorList>
            <person name="Chen M.Y."/>
            <person name="Teng W.K."/>
            <person name="Zhao L."/>
            <person name="Hu C.X."/>
            <person name="Zhou Y.K."/>
            <person name="Han B.P."/>
            <person name="Song L.R."/>
            <person name="Shu W.S."/>
        </authorList>
    </citation>
    <scope>NUCLEOTIDE SEQUENCE [LARGE SCALE GENOMIC DNA]</scope>
    <source>
        <strain evidence="1 2">FACHB-1249</strain>
    </source>
</reference>
<dbReference type="EMBL" id="JACJTM010000001">
    <property type="protein sequence ID" value="MBD2683719.1"/>
    <property type="molecule type" value="Genomic_DNA"/>
</dbReference>